<dbReference type="Proteomes" id="UP000286931">
    <property type="component" value="Unassembled WGS sequence"/>
</dbReference>
<dbReference type="SUPFAM" id="SSF54427">
    <property type="entry name" value="NTF2-like"/>
    <property type="match status" value="1"/>
</dbReference>
<evidence type="ECO:0000259" key="1">
    <source>
        <dbReference type="Pfam" id="PF13577"/>
    </source>
</evidence>
<protein>
    <recommendedName>
        <fullName evidence="1">SnoaL-like domain-containing protein</fullName>
    </recommendedName>
</protein>
<gene>
    <name evidence="2" type="ORF">EHYA_07074</name>
</gene>
<keyword evidence="3" id="KW-1185">Reference proteome</keyword>
<dbReference type="Pfam" id="PF13577">
    <property type="entry name" value="SnoaL_4"/>
    <property type="match status" value="1"/>
</dbReference>
<feature type="domain" description="SnoaL-like" evidence="1">
    <location>
        <begin position="9"/>
        <end position="123"/>
    </location>
</feature>
<accession>A0A401YXN9</accession>
<dbReference type="CDD" id="cd00531">
    <property type="entry name" value="NTF2_like"/>
    <property type="match status" value="1"/>
</dbReference>
<organism evidence="2 3">
    <name type="scientific">Embleya hyalina</name>
    <dbReference type="NCBI Taxonomy" id="516124"/>
    <lineage>
        <taxon>Bacteria</taxon>
        <taxon>Bacillati</taxon>
        <taxon>Actinomycetota</taxon>
        <taxon>Actinomycetes</taxon>
        <taxon>Kitasatosporales</taxon>
        <taxon>Streptomycetaceae</taxon>
        <taxon>Embleya</taxon>
    </lineage>
</organism>
<dbReference type="OrthoDB" id="9180262at2"/>
<comment type="caution">
    <text evidence="2">The sequence shown here is derived from an EMBL/GenBank/DDBJ whole genome shotgun (WGS) entry which is preliminary data.</text>
</comment>
<evidence type="ECO:0000313" key="2">
    <source>
        <dbReference type="EMBL" id="GCD99359.1"/>
    </source>
</evidence>
<dbReference type="Gene3D" id="3.10.450.50">
    <property type="match status" value="1"/>
</dbReference>
<sequence length="154" mass="16623">MTKVLNPVDLAEIHRTLALFAHVFDNGDVDGLDLVFTEDVVVEIGAGPRRAFRGIAEFAEYTRGKSAATPDHHTVNTIVEVDEHGRVQARSRYIGINPAGRITGGEFLDILRKTPAGWRIAYRLSLPRAPREAGAGVTGVGFPLAVRLAEAVAP</sequence>
<dbReference type="InterPro" id="IPR037401">
    <property type="entry name" value="SnoaL-like"/>
</dbReference>
<dbReference type="AlphaFoldDB" id="A0A401YXN9"/>
<dbReference type="EMBL" id="BIFH01000032">
    <property type="protein sequence ID" value="GCD99359.1"/>
    <property type="molecule type" value="Genomic_DNA"/>
</dbReference>
<proteinExistence type="predicted"/>
<name>A0A401YXN9_9ACTN</name>
<reference evidence="2 3" key="1">
    <citation type="submission" date="2018-12" db="EMBL/GenBank/DDBJ databases">
        <title>Draft genome sequence of Embleya hyalina NBRC 13850T.</title>
        <authorList>
            <person name="Komaki H."/>
            <person name="Hosoyama A."/>
            <person name="Kimura A."/>
            <person name="Ichikawa N."/>
            <person name="Tamura T."/>
        </authorList>
    </citation>
    <scope>NUCLEOTIDE SEQUENCE [LARGE SCALE GENOMIC DNA]</scope>
    <source>
        <strain evidence="2 3">NBRC 13850</strain>
    </source>
</reference>
<dbReference type="RefSeq" id="WP_126641163.1">
    <property type="nucleotide sequence ID" value="NZ_BIFH01000032.1"/>
</dbReference>
<evidence type="ECO:0000313" key="3">
    <source>
        <dbReference type="Proteomes" id="UP000286931"/>
    </source>
</evidence>
<dbReference type="InterPro" id="IPR032710">
    <property type="entry name" value="NTF2-like_dom_sf"/>
</dbReference>